<accession>A0AAN8RRH8</accession>
<keyword evidence="1" id="KW-0732">Signal</keyword>
<proteinExistence type="predicted"/>
<protein>
    <submittedName>
        <fullName evidence="2">Uncharacterized protein</fullName>
    </submittedName>
</protein>
<evidence type="ECO:0000313" key="3">
    <source>
        <dbReference type="Proteomes" id="UP001307849"/>
    </source>
</evidence>
<gene>
    <name evidence="2" type="ORF">TWF506_009371</name>
</gene>
<name>A0AAN8RRH8_9PEZI</name>
<sequence length="386" mass="44983">MARQNAGFGATSKYTLFSFIIPLILLLLHANTALAQNKTNLKENGPVKVKENLKWKLNCTSVEMQSVIDEAFENVKAMLETVQKPDWGSFAAVEYLGSNYQDTWLTYEPMIRKMLQKAYDWLKRSYWFSGPWVVCLNKETDAKCNRPYRTDQFFMLYEENPGDDYREDRQLLILICPSWFSKPSLKALISQAEYCRKKGNGKRRHREFENRPWDIRYYESREFWLLEAIFHVREIYFNLPTDTVEPGASRGTKYLIHAPPFHDYVKFTYTKYENSMVPVMGAWEAKKLATNGVGRLWENAGPLGNPANYALYILAEYIRKETNEYPYAPSRYETRASWIGNVGLLRMCTREPYHIGIVENPSYKPSEKELAIAPWLFTPQVSPPVG</sequence>
<feature type="signal peptide" evidence="1">
    <location>
        <begin position="1"/>
        <end position="35"/>
    </location>
</feature>
<evidence type="ECO:0000313" key="2">
    <source>
        <dbReference type="EMBL" id="KAK6513208.1"/>
    </source>
</evidence>
<keyword evidence="3" id="KW-1185">Reference proteome</keyword>
<organism evidence="2 3">
    <name type="scientific">Arthrobotrys conoides</name>
    <dbReference type="NCBI Taxonomy" id="74498"/>
    <lineage>
        <taxon>Eukaryota</taxon>
        <taxon>Fungi</taxon>
        <taxon>Dikarya</taxon>
        <taxon>Ascomycota</taxon>
        <taxon>Pezizomycotina</taxon>
        <taxon>Orbiliomycetes</taxon>
        <taxon>Orbiliales</taxon>
        <taxon>Orbiliaceae</taxon>
        <taxon>Arthrobotrys</taxon>
    </lineage>
</organism>
<dbReference type="EMBL" id="JAVHJM010000006">
    <property type="protein sequence ID" value="KAK6513208.1"/>
    <property type="molecule type" value="Genomic_DNA"/>
</dbReference>
<dbReference type="AlphaFoldDB" id="A0AAN8RRH8"/>
<dbReference type="Proteomes" id="UP001307849">
    <property type="component" value="Unassembled WGS sequence"/>
</dbReference>
<reference evidence="2 3" key="1">
    <citation type="submission" date="2019-10" db="EMBL/GenBank/DDBJ databases">
        <authorList>
            <person name="Palmer J.M."/>
        </authorList>
    </citation>
    <scope>NUCLEOTIDE SEQUENCE [LARGE SCALE GENOMIC DNA]</scope>
    <source>
        <strain evidence="2 3">TWF506</strain>
    </source>
</reference>
<feature type="chain" id="PRO_5042856542" evidence="1">
    <location>
        <begin position="36"/>
        <end position="386"/>
    </location>
</feature>
<comment type="caution">
    <text evidence="2">The sequence shown here is derived from an EMBL/GenBank/DDBJ whole genome shotgun (WGS) entry which is preliminary data.</text>
</comment>
<evidence type="ECO:0000256" key="1">
    <source>
        <dbReference type="SAM" id="SignalP"/>
    </source>
</evidence>